<keyword evidence="2" id="KW-1185">Reference proteome</keyword>
<evidence type="ECO:0000313" key="2">
    <source>
        <dbReference type="Proteomes" id="UP001235840"/>
    </source>
</evidence>
<accession>A0ABT9VWW5</accession>
<gene>
    <name evidence="1" type="ORF">J2S11_001390</name>
</gene>
<organism evidence="1 2">
    <name type="scientific">Caldalkalibacillus horti</name>
    <dbReference type="NCBI Taxonomy" id="77523"/>
    <lineage>
        <taxon>Bacteria</taxon>
        <taxon>Bacillati</taxon>
        <taxon>Bacillota</taxon>
        <taxon>Bacilli</taxon>
        <taxon>Bacillales</taxon>
        <taxon>Bacillaceae</taxon>
        <taxon>Caldalkalibacillus</taxon>
    </lineage>
</organism>
<comment type="caution">
    <text evidence="1">The sequence shown here is derived from an EMBL/GenBank/DDBJ whole genome shotgun (WGS) entry which is preliminary data.</text>
</comment>
<sequence length="150" mass="17287">MKWELGSIQEYVQAKEYIDTAIIPLVTIEAGENSISSARQVQYIVNLANQIEGQIRGRAMLFPVLSIVPRYTDEQLTELLNEYVKQLQQDGFKNVVFLTQKSWLEQRQVNVSGDILRVQDSEAQSVDDLKGDILKEAKRLTQTFIQIWNR</sequence>
<dbReference type="Pfam" id="PF10673">
    <property type="entry name" value="DUF2487"/>
    <property type="match status" value="1"/>
</dbReference>
<evidence type="ECO:0000313" key="1">
    <source>
        <dbReference type="EMBL" id="MDQ0165489.1"/>
    </source>
</evidence>
<name>A0ABT9VWW5_9BACI</name>
<evidence type="ECO:0008006" key="3">
    <source>
        <dbReference type="Google" id="ProtNLM"/>
    </source>
</evidence>
<dbReference type="Proteomes" id="UP001235840">
    <property type="component" value="Unassembled WGS sequence"/>
</dbReference>
<dbReference type="EMBL" id="JAUSTY010000005">
    <property type="protein sequence ID" value="MDQ0165489.1"/>
    <property type="molecule type" value="Genomic_DNA"/>
</dbReference>
<proteinExistence type="predicted"/>
<reference evidence="1 2" key="1">
    <citation type="submission" date="2023-07" db="EMBL/GenBank/DDBJ databases">
        <title>Genomic Encyclopedia of Type Strains, Phase IV (KMG-IV): sequencing the most valuable type-strain genomes for metagenomic binning, comparative biology and taxonomic classification.</title>
        <authorList>
            <person name="Goeker M."/>
        </authorList>
    </citation>
    <scope>NUCLEOTIDE SEQUENCE [LARGE SCALE GENOMIC DNA]</scope>
    <source>
        <strain evidence="1 2">DSM 12751</strain>
    </source>
</reference>
<dbReference type="InterPro" id="IPR019615">
    <property type="entry name" value="DUF2487"/>
</dbReference>
<dbReference type="RefSeq" id="WP_307392668.1">
    <property type="nucleotide sequence ID" value="NZ_BAAADK010000011.1"/>
</dbReference>
<protein>
    <recommendedName>
        <fullName evidence="3">DUF2487 family protein</fullName>
    </recommendedName>
</protein>